<gene>
    <name evidence="1" type="ORF">E5Z56_01695</name>
</gene>
<dbReference type="GO" id="GO:0008781">
    <property type="term" value="F:N-acylneuraminate cytidylyltransferase activity"/>
    <property type="evidence" value="ECO:0007669"/>
    <property type="project" value="TreeGrafter"/>
</dbReference>
<dbReference type="Pfam" id="PF02348">
    <property type="entry name" value="CTP_transf_3"/>
    <property type="match status" value="1"/>
</dbReference>
<keyword evidence="2" id="KW-1185">Reference proteome</keyword>
<dbReference type="AlphaFoldDB" id="A0A4P8XVT5"/>
<dbReference type="InterPro" id="IPR003329">
    <property type="entry name" value="Cytidylyl_trans"/>
</dbReference>
<reference evidence="1 2" key="1">
    <citation type="submission" date="2019-04" db="EMBL/GenBank/DDBJ databases">
        <authorList>
            <person name="Embree M."/>
            <person name="Gaffney J.R."/>
        </authorList>
    </citation>
    <scope>NUCLEOTIDE SEQUENCE [LARGE SCALE GENOMIC DNA]</scope>
    <source>
        <strain evidence="1 2">JE7A12</strain>
    </source>
</reference>
<dbReference type="Gene3D" id="3.90.550.10">
    <property type="entry name" value="Spore Coat Polysaccharide Biosynthesis Protein SpsA, Chain A"/>
    <property type="match status" value="1"/>
</dbReference>
<dbReference type="RefSeq" id="WP_138156251.1">
    <property type="nucleotide sequence ID" value="NZ_CP039381.1"/>
</dbReference>
<dbReference type="SUPFAM" id="SSF53448">
    <property type="entry name" value="Nucleotide-diphospho-sugar transferases"/>
    <property type="match status" value="1"/>
</dbReference>
<proteinExistence type="predicted"/>
<dbReference type="InterPro" id="IPR029044">
    <property type="entry name" value="Nucleotide-diphossugar_trans"/>
</dbReference>
<dbReference type="EMBL" id="CP039381">
    <property type="protein sequence ID" value="QCT06159.1"/>
    <property type="molecule type" value="Genomic_DNA"/>
</dbReference>
<name>A0A4P8XVT5_9FIRM</name>
<evidence type="ECO:0000313" key="2">
    <source>
        <dbReference type="Proteomes" id="UP000301475"/>
    </source>
</evidence>
<dbReference type="Proteomes" id="UP000301475">
    <property type="component" value="Chromosome"/>
</dbReference>
<organism evidence="1 2">
    <name type="scientific">Ruminococcus bovis</name>
    <dbReference type="NCBI Taxonomy" id="2564099"/>
    <lineage>
        <taxon>Bacteria</taxon>
        <taxon>Bacillati</taxon>
        <taxon>Bacillota</taxon>
        <taxon>Clostridia</taxon>
        <taxon>Eubacteriales</taxon>
        <taxon>Oscillospiraceae</taxon>
        <taxon>Ruminococcus</taxon>
    </lineage>
</organism>
<evidence type="ECO:0000313" key="1">
    <source>
        <dbReference type="EMBL" id="QCT06159.1"/>
    </source>
</evidence>
<dbReference type="InterPro" id="IPR050793">
    <property type="entry name" value="CMP-NeuNAc_synthase"/>
</dbReference>
<dbReference type="PANTHER" id="PTHR21485:SF6">
    <property type="entry name" value="N-ACYLNEURAMINATE CYTIDYLYLTRANSFERASE-RELATED"/>
    <property type="match status" value="1"/>
</dbReference>
<dbReference type="OrthoDB" id="9805604at2"/>
<protein>
    <submittedName>
        <fullName evidence="1">CMP-N-acetylneuraminic acid synthetase</fullName>
    </submittedName>
</protein>
<sequence>MKTVAFIPIKMNNERTPGKNTKRFYNGKCILEIIQETLMEVKGLDEVYVFCSNDAIKEYIIDGVKFLKRPEFLDTKTATPNDIINEFMKLVDADIYMVSHATSPFVSVEHFEECINAVVSGEYDSSFTAEKIQKLLWTKNNTPFNFDPENVPRTQDLEPIFDEVSAAYVFAKETFLKYNRRIGINPHLTIVSGVECVDIDYPEDLQIAEAVYKEIINKEQ</sequence>
<dbReference type="PANTHER" id="PTHR21485">
    <property type="entry name" value="HAD SUPERFAMILY MEMBERS CMAS AND KDSC"/>
    <property type="match status" value="1"/>
</dbReference>
<dbReference type="KEGG" id="ruj:E5Z56_01695"/>
<accession>A0A4P8XVT5</accession>